<proteinExistence type="inferred from homology"/>
<comment type="caution">
    <text evidence="4">The sequence shown here is derived from an EMBL/GenBank/DDBJ whole genome shotgun (WGS) entry which is preliminary data.</text>
</comment>
<dbReference type="SMART" id="SM00903">
    <property type="entry name" value="Flavin_Reduct"/>
    <property type="match status" value="1"/>
</dbReference>
<reference evidence="4 5" key="1">
    <citation type="submission" date="2020-01" db="EMBL/GenBank/DDBJ databases">
        <title>Investigation of new actinobacteria for the biodesulphurisation of diesel fuel.</title>
        <authorList>
            <person name="Athi Narayanan S.M."/>
        </authorList>
    </citation>
    <scope>NUCLEOTIDE SEQUENCE [LARGE SCALE GENOMIC DNA]</scope>
    <source>
        <strain evidence="4 5">213E</strain>
    </source>
</reference>
<evidence type="ECO:0000313" key="5">
    <source>
        <dbReference type="Proteomes" id="UP000466307"/>
    </source>
</evidence>
<dbReference type="InterPro" id="IPR012349">
    <property type="entry name" value="Split_barrel_FMN-bd"/>
</dbReference>
<dbReference type="SUPFAM" id="SSF50475">
    <property type="entry name" value="FMN-binding split barrel"/>
    <property type="match status" value="1"/>
</dbReference>
<protein>
    <submittedName>
        <fullName evidence="4">Flavin reductase family protein</fullName>
    </submittedName>
</protein>
<dbReference type="PANTHER" id="PTHR30466:SF1">
    <property type="entry name" value="FMN REDUCTASE (NADH) RUTF"/>
    <property type="match status" value="1"/>
</dbReference>
<evidence type="ECO:0000256" key="2">
    <source>
        <dbReference type="ARBA" id="ARBA00023002"/>
    </source>
</evidence>
<organism evidence="4 5">
    <name type="scientific">Gordonia desulfuricans</name>
    <dbReference type="NCBI Taxonomy" id="89051"/>
    <lineage>
        <taxon>Bacteria</taxon>
        <taxon>Bacillati</taxon>
        <taxon>Actinomycetota</taxon>
        <taxon>Actinomycetes</taxon>
        <taxon>Mycobacteriales</taxon>
        <taxon>Gordoniaceae</taxon>
        <taxon>Gordonia</taxon>
    </lineage>
</organism>
<dbReference type="RefSeq" id="WP_083534663.1">
    <property type="nucleotide sequence ID" value="NZ_JAADZU010000127.1"/>
</dbReference>
<dbReference type="PANTHER" id="PTHR30466">
    <property type="entry name" value="FLAVIN REDUCTASE"/>
    <property type="match status" value="1"/>
</dbReference>
<feature type="domain" description="Flavin reductase like" evidence="3">
    <location>
        <begin position="21"/>
        <end position="164"/>
    </location>
</feature>
<dbReference type="Pfam" id="PF01613">
    <property type="entry name" value="Flavin_Reduct"/>
    <property type="match status" value="1"/>
</dbReference>
<dbReference type="GO" id="GO:0010181">
    <property type="term" value="F:FMN binding"/>
    <property type="evidence" value="ECO:0007669"/>
    <property type="project" value="InterPro"/>
</dbReference>
<evidence type="ECO:0000256" key="1">
    <source>
        <dbReference type="ARBA" id="ARBA00008898"/>
    </source>
</evidence>
<sequence>MAGERVLDSPTEVTELYLESMRRSAAGVSIVVAEMDGRQWATTITAWCSVSVSPPTLIISLSSYTAAAAAVSETQRFGLSLLGTDAQPAAEFGSAAGQAKFLDQSAHLHPGVDGCVKGAFAHLDCQVQQQLDVADHRIFVGRVTSAVMFDEADPLVYSNRQYCGLARWESK</sequence>
<dbReference type="Gene3D" id="2.30.110.10">
    <property type="entry name" value="Electron Transport, Fmn-binding Protein, Chain A"/>
    <property type="match status" value="1"/>
</dbReference>
<dbReference type="InterPro" id="IPR050268">
    <property type="entry name" value="NADH-dep_flavin_reductase"/>
</dbReference>
<accession>A0A7K3LW29</accession>
<dbReference type="GO" id="GO:0042602">
    <property type="term" value="F:riboflavin reductase (NADPH) activity"/>
    <property type="evidence" value="ECO:0007669"/>
    <property type="project" value="TreeGrafter"/>
</dbReference>
<keyword evidence="5" id="KW-1185">Reference proteome</keyword>
<name>A0A7K3LW29_9ACTN</name>
<dbReference type="AlphaFoldDB" id="A0A7K3LW29"/>
<dbReference type="EMBL" id="JAADZU010000127">
    <property type="protein sequence ID" value="NDK92490.1"/>
    <property type="molecule type" value="Genomic_DNA"/>
</dbReference>
<comment type="similarity">
    <text evidence="1">Belongs to the non-flavoprotein flavin reductase family.</text>
</comment>
<keyword evidence="2" id="KW-0560">Oxidoreductase</keyword>
<evidence type="ECO:0000259" key="3">
    <source>
        <dbReference type="SMART" id="SM00903"/>
    </source>
</evidence>
<gene>
    <name evidence="4" type="ORF">GYA93_23470</name>
</gene>
<dbReference type="InterPro" id="IPR002563">
    <property type="entry name" value="Flavin_Rdtase-like_dom"/>
</dbReference>
<dbReference type="Proteomes" id="UP000466307">
    <property type="component" value="Unassembled WGS sequence"/>
</dbReference>
<evidence type="ECO:0000313" key="4">
    <source>
        <dbReference type="EMBL" id="NDK92490.1"/>
    </source>
</evidence>